<reference evidence="2 3" key="1">
    <citation type="submission" date="2019-09" db="EMBL/GenBank/DDBJ databases">
        <title>A chromosome-level genome assembly of the Chinese tupelo Nyssa sinensis.</title>
        <authorList>
            <person name="Yang X."/>
            <person name="Kang M."/>
            <person name="Yang Y."/>
            <person name="Xiong H."/>
            <person name="Wang M."/>
            <person name="Zhang Z."/>
            <person name="Wang Z."/>
            <person name="Wu H."/>
            <person name="Ma T."/>
            <person name="Liu J."/>
            <person name="Xi Z."/>
        </authorList>
    </citation>
    <scope>NUCLEOTIDE SEQUENCE [LARGE SCALE GENOMIC DNA]</scope>
    <source>
        <strain evidence="2">J267</strain>
        <tissue evidence="2">Leaf</tissue>
    </source>
</reference>
<feature type="compositionally biased region" description="Basic and acidic residues" evidence="1">
    <location>
        <begin position="249"/>
        <end position="274"/>
    </location>
</feature>
<evidence type="ECO:0000313" key="2">
    <source>
        <dbReference type="EMBL" id="KAA8518002.1"/>
    </source>
</evidence>
<evidence type="ECO:0000256" key="1">
    <source>
        <dbReference type="SAM" id="MobiDB-lite"/>
    </source>
</evidence>
<proteinExistence type="predicted"/>
<organism evidence="2 3">
    <name type="scientific">Nyssa sinensis</name>
    <dbReference type="NCBI Taxonomy" id="561372"/>
    <lineage>
        <taxon>Eukaryota</taxon>
        <taxon>Viridiplantae</taxon>
        <taxon>Streptophyta</taxon>
        <taxon>Embryophyta</taxon>
        <taxon>Tracheophyta</taxon>
        <taxon>Spermatophyta</taxon>
        <taxon>Magnoliopsida</taxon>
        <taxon>eudicotyledons</taxon>
        <taxon>Gunneridae</taxon>
        <taxon>Pentapetalae</taxon>
        <taxon>asterids</taxon>
        <taxon>Cornales</taxon>
        <taxon>Nyssaceae</taxon>
        <taxon>Nyssa</taxon>
    </lineage>
</organism>
<sequence>MKATLPTCCTHYSLEKTSEIHAHTPCQPRVATSPVKSALYHILPDSMEDFTSGTMIKLTASNYVLWKTRMEDMLYCKDLYDPLENKGIIPITKTEDEWKKMNRKTIGQIRQWTDHSVFHHVAQETSAYSLWEKLETMYQPKNAWNKACLMRRLINLKLKNESSIAEHTSEFQSLVNQLATAKMDLDDETQALLLLSSLPDNWEMLVVSLSNSAPNDKLTMTIVKGALYNEEKRRKEMRAGQSRALVTENGRRKETQVEVEAKAEKEDQDQDPKA</sequence>
<evidence type="ECO:0008006" key="4">
    <source>
        <dbReference type="Google" id="ProtNLM"/>
    </source>
</evidence>
<accession>A0A5J4ZKI6</accession>
<dbReference type="EMBL" id="CM018050">
    <property type="protein sequence ID" value="KAA8518002.1"/>
    <property type="molecule type" value="Genomic_DNA"/>
</dbReference>
<dbReference type="OrthoDB" id="418757at2759"/>
<gene>
    <name evidence="2" type="ORF">F0562_015476</name>
</gene>
<dbReference type="AlphaFoldDB" id="A0A5J4ZKI6"/>
<evidence type="ECO:0000313" key="3">
    <source>
        <dbReference type="Proteomes" id="UP000325577"/>
    </source>
</evidence>
<dbReference type="PANTHER" id="PTHR47481">
    <property type="match status" value="1"/>
</dbReference>
<dbReference type="Proteomes" id="UP000325577">
    <property type="component" value="Linkage Group LG7"/>
</dbReference>
<keyword evidence="3" id="KW-1185">Reference proteome</keyword>
<protein>
    <recommendedName>
        <fullName evidence="4">Retrotransposon Copia-like N-terminal domain-containing protein</fullName>
    </recommendedName>
</protein>
<dbReference type="PANTHER" id="PTHR47481:SF7">
    <property type="entry name" value="CCHC-TYPE DOMAIN-CONTAINING PROTEIN"/>
    <property type="match status" value="1"/>
</dbReference>
<dbReference type="Pfam" id="PF14223">
    <property type="entry name" value="Retrotran_gag_2"/>
    <property type="match status" value="1"/>
</dbReference>
<name>A0A5J4ZKI6_9ASTE</name>
<feature type="region of interest" description="Disordered" evidence="1">
    <location>
        <begin position="234"/>
        <end position="274"/>
    </location>
</feature>